<dbReference type="PANTHER" id="PTHR23301">
    <property type="entry name" value="CHITIN BINDING PERITROPHIN-A"/>
    <property type="match status" value="1"/>
</dbReference>
<accession>A0A0K8VJG3</accession>
<keyword evidence="3" id="KW-0677">Repeat</keyword>
<dbReference type="InterPro" id="IPR036508">
    <property type="entry name" value="Chitin-bd_dom_sf"/>
</dbReference>
<dbReference type="Pfam" id="PF01607">
    <property type="entry name" value="CBM_14"/>
    <property type="match status" value="2"/>
</dbReference>
<gene>
    <name evidence="8" type="ORF">c0_g1_i5</name>
</gene>
<evidence type="ECO:0000256" key="1">
    <source>
        <dbReference type="ARBA" id="ARBA00022669"/>
    </source>
</evidence>
<keyword evidence="4" id="KW-1015">Disulfide bond</keyword>
<feature type="signal peptide" evidence="6">
    <location>
        <begin position="1"/>
        <end position="19"/>
    </location>
</feature>
<dbReference type="GO" id="GO:0008061">
    <property type="term" value="F:chitin binding"/>
    <property type="evidence" value="ECO:0007669"/>
    <property type="project" value="UniProtKB-KW"/>
</dbReference>
<protein>
    <recommendedName>
        <fullName evidence="7">Chitin-binding type-2 domain-containing protein</fullName>
    </recommendedName>
</protein>
<evidence type="ECO:0000256" key="2">
    <source>
        <dbReference type="ARBA" id="ARBA00022729"/>
    </source>
</evidence>
<keyword evidence="5" id="KW-0325">Glycoprotein</keyword>
<keyword evidence="2 6" id="KW-0732">Signal</keyword>
<evidence type="ECO:0000256" key="5">
    <source>
        <dbReference type="ARBA" id="ARBA00023180"/>
    </source>
</evidence>
<dbReference type="PROSITE" id="PS50940">
    <property type="entry name" value="CHIT_BIND_II"/>
    <property type="match status" value="2"/>
</dbReference>
<name>A0A0K8VJG3_BACLA</name>
<dbReference type="AlphaFoldDB" id="A0A0K8VJG3"/>
<sequence length="154" mass="17305">MKYSFLYLTLATLTVCVVAESAFQCPKPEGEYPDDVQCDKYYQCNDGIAKEKLCPDGLVFDPLNRHINKCDQPFNVDCGDRTELQEPKSSKFCPRKNGFFAHPDSSVCDIFYNCIDGDALEMKCTVGLHFDEFGGTCVWPDTAKREGCEAPQSK</sequence>
<evidence type="ECO:0000259" key="7">
    <source>
        <dbReference type="PROSITE" id="PS50940"/>
    </source>
</evidence>
<evidence type="ECO:0000313" key="8">
    <source>
        <dbReference type="EMBL" id="JAI39007.1"/>
    </source>
</evidence>
<feature type="domain" description="Chitin-binding type-2" evidence="7">
    <location>
        <begin position="90"/>
        <end position="150"/>
    </location>
</feature>
<dbReference type="PANTHER" id="PTHR23301:SF0">
    <property type="entry name" value="CHITIN-BINDING TYPE-2 DOMAIN-CONTAINING PROTEIN-RELATED"/>
    <property type="match status" value="1"/>
</dbReference>
<dbReference type="InterPro" id="IPR051940">
    <property type="entry name" value="Chitin_bind-dev_reg"/>
</dbReference>
<evidence type="ECO:0000256" key="6">
    <source>
        <dbReference type="SAM" id="SignalP"/>
    </source>
</evidence>
<dbReference type="SUPFAM" id="SSF57625">
    <property type="entry name" value="Invertebrate chitin-binding proteins"/>
    <property type="match status" value="2"/>
</dbReference>
<dbReference type="Gene3D" id="2.170.140.10">
    <property type="entry name" value="Chitin binding domain"/>
    <property type="match status" value="2"/>
</dbReference>
<evidence type="ECO:0000256" key="4">
    <source>
        <dbReference type="ARBA" id="ARBA00023157"/>
    </source>
</evidence>
<evidence type="ECO:0000256" key="3">
    <source>
        <dbReference type="ARBA" id="ARBA00022737"/>
    </source>
</evidence>
<feature type="domain" description="Chitin-binding type-2" evidence="7">
    <location>
        <begin position="22"/>
        <end position="80"/>
    </location>
</feature>
<dbReference type="SMART" id="SM00494">
    <property type="entry name" value="ChtBD2"/>
    <property type="match status" value="2"/>
</dbReference>
<dbReference type="EMBL" id="GDHF01013307">
    <property type="protein sequence ID" value="JAI39007.1"/>
    <property type="molecule type" value="Transcribed_RNA"/>
</dbReference>
<proteinExistence type="predicted"/>
<dbReference type="OrthoDB" id="439917at2759"/>
<dbReference type="InterPro" id="IPR002557">
    <property type="entry name" value="Chitin-bd_dom"/>
</dbReference>
<organism evidence="8">
    <name type="scientific">Bactrocera latifrons</name>
    <name type="common">Malaysian fruit fly</name>
    <name type="synonym">Chaetodacus latifrons</name>
    <dbReference type="NCBI Taxonomy" id="174628"/>
    <lineage>
        <taxon>Eukaryota</taxon>
        <taxon>Metazoa</taxon>
        <taxon>Ecdysozoa</taxon>
        <taxon>Arthropoda</taxon>
        <taxon>Hexapoda</taxon>
        <taxon>Insecta</taxon>
        <taxon>Pterygota</taxon>
        <taxon>Neoptera</taxon>
        <taxon>Endopterygota</taxon>
        <taxon>Diptera</taxon>
        <taxon>Brachycera</taxon>
        <taxon>Muscomorpha</taxon>
        <taxon>Tephritoidea</taxon>
        <taxon>Tephritidae</taxon>
        <taxon>Bactrocera</taxon>
        <taxon>Bactrocera</taxon>
    </lineage>
</organism>
<keyword evidence="1" id="KW-0147">Chitin-binding</keyword>
<reference evidence="8" key="1">
    <citation type="submission" date="2015-06" db="EMBL/GenBank/DDBJ databases">
        <authorList>
            <person name="Hoefler B.C."/>
            <person name="Straight P.D."/>
        </authorList>
    </citation>
    <scope>NUCLEOTIDE SEQUENCE</scope>
</reference>
<dbReference type="GO" id="GO:0005576">
    <property type="term" value="C:extracellular region"/>
    <property type="evidence" value="ECO:0007669"/>
    <property type="project" value="InterPro"/>
</dbReference>
<feature type="chain" id="PRO_5005522123" description="Chitin-binding type-2 domain-containing protein" evidence="6">
    <location>
        <begin position="20"/>
        <end position="154"/>
    </location>
</feature>